<dbReference type="KEGG" id="abaw:D5400_08940"/>
<reference evidence="2 3" key="1">
    <citation type="submission" date="2018-09" db="EMBL/GenBank/DDBJ databases">
        <title>Marinorhizobium profundi gen. nov., sp. nov., isolated from a deep-sea sediment sample from the New Britain Trench and proposal of Marinorhizobiaceae fam. nov. in the order Rhizobiales of the class Alphaproteobacteria.</title>
        <authorList>
            <person name="Cao J."/>
        </authorList>
    </citation>
    <scope>NUCLEOTIDE SEQUENCE [LARGE SCALE GENOMIC DNA]</scope>
    <source>
        <strain evidence="2 3">WS11</strain>
    </source>
</reference>
<dbReference type="InterPro" id="IPR028087">
    <property type="entry name" value="Tad_N"/>
</dbReference>
<protein>
    <recommendedName>
        <fullName evidence="1">Putative Flp pilus-assembly TadG-like N-terminal domain-containing protein</fullName>
    </recommendedName>
</protein>
<dbReference type="AlphaFoldDB" id="A0A3Q8XN17"/>
<name>A0A3Q8XN17_9HYPH</name>
<evidence type="ECO:0000313" key="3">
    <source>
        <dbReference type="Proteomes" id="UP000268192"/>
    </source>
</evidence>
<organism evidence="2 3">
    <name type="scientific">Georhizobium profundi</name>
    <dbReference type="NCBI Taxonomy" id="2341112"/>
    <lineage>
        <taxon>Bacteria</taxon>
        <taxon>Pseudomonadati</taxon>
        <taxon>Pseudomonadota</taxon>
        <taxon>Alphaproteobacteria</taxon>
        <taxon>Hyphomicrobiales</taxon>
        <taxon>Rhizobiaceae</taxon>
        <taxon>Georhizobium</taxon>
    </lineage>
</organism>
<dbReference type="Pfam" id="PF13400">
    <property type="entry name" value="Tad"/>
    <property type="match status" value="1"/>
</dbReference>
<dbReference type="RefSeq" id="WP_126009658.1">
    <property type="nucleotide sequence ID" value="NZ_CP032509.1"/>
</dbReference>
<evidence type="ECO:0000259" key="1">
    <source>
        <dbReference type="Pfam" id="PF13400"/>
    </source>
</evidence>
<feature type="domain" description="Putative Flp pilus-assembly TadG-like N-terminal" evidence="1">
    <location>
        <begin position="17"/>
        <end position="63"/>
    </location>
</feature>
<dbReference type="EMBL" id="CP032509">
    <property type="protein sequence ID" value="AZN71379.1"/>
    <property type="molecule type" value="Genomic_DNA"/>
</dbReference>
<proteinExistence type="predicted"/>
<dbReference type="OrthoDB" id="7630116at2"/>
<accession>A0A3Q8XN17</accession>
<keyword evidence="3" id="KW-1185">Reference proteome</keyword>
<evidence type="ECO:0000313" key="2">
    <source>
        <dbReference type="EMBL" id="AZN71379.1"/>
    </source>
</evidence>
<sequence length="577" mass="59565">MAAGKTFLARLAANRRGNVAMIAAGALPLVAGSLALAVDYGKLTLERRTLQQHADLAAIIAASNAADRMGAVRHYLASNSLDYVIAIENGFVDTEGKHLATVPDDRQGILRIEPGVYLPSSELEVGARFRAVDATATSNAARVEISRPGTLHFAALFSEPPRLSAVGTAHASAQAAFSIGSRLASLNDGIANQVLGAMFGSRIDLKLMDYNALASADISLLAFMDALATNLSLDAVTYDELLNRSVSIGRMATVLSSLEGLSPQASAALRSLVTALGTKETPIALSAFLDAGPVGRAAVGAAQGLAVKANALDFLSAMASIAGAGRQIALHLDQTLPGLASVSLKLAVGQPPAGSAWIAIGERGATVRTAQTRLALDVKVLGTGAISALHVPLYLEVAYGEATLSAIDCGATRLPRSVTLDARPGVLEAAIGKVTASSFTDFTRAPTVAKASLVDLLLLKVKASAHLEVANIDTTALRFSGDDIARGATRTVDTRDLTRSLTLSLLERLQLEVDILGLGLGIGNVQAVTKLVTSLLEGVSAPLDEVLHSTLRSVGVSVGEADVRVTGAECNRAVLVQ</sequence>
<gene>
    <name evidence="2" type="ORF">D5400_08940</name>
</gene>
<dbReference type="Proteomes" id="UP000268192">
    <property type="component" value="Chromosome"/>
</dbReference>